<dbReference type="Gene3D" id="3.30.70.1050">
    <property type="entry name" value="Trigger factor ribosome-binding domain"/>
    <property type="match status" value="1"/>
</dbReference>
<sequence>MEITLNKKNNTEGIIKIKLTEGDYQPHVEEKVKDYSRKANIKGFRQGKVPSGVIKKMFGKSILVDEINHLLSHKLSDYIKDNQIKILGDPLPNQDKAKAIDWETQTDFEFEYQIGMVDEFTYDVSSKVKVKSYPIEVDQKTIDETLNDVRKRFGKVSYPETSEAGDNIFGELRAQEGDFKKEQAFISIEKVEKKEQKKFTGLKKDEEVEFEVSKIFSDEAETAQLLGISTEEAKSAKGKYIFKVATISRTEPAEINTELFDRVFGKDAVTTEEEFINKVKETVSENYKRESDHFLDHNIEDYFITNTAINLPDDFLKSWLMSSSNGEVTEDVINKEFEHYKRGLKWDLVKNRIADDNKITVEADEVRSKAKELIVAQFGGQAFIEQLGDRLDGIADNYLQNENGQNFMRLYNQLRGEKILKYIKDNISIEEKKVSVEEFKKIVAEHKH</sequence>
<dbReference type="Gene3D" id="1.10.3120.10">
    <property type="entry name" value="Trigger factor, C-terminal domain"/>
    <property type="match status" value="1"/>
</dbReference>
<dbReference type="GO" id="GO:0044183">
    <property type="term" value="F:protein folding chaperone"/>
    <property type="evidence" value="ECO:0007669"/>
    <property type="project" value="TreeGrafter"/>
</dbReference>
<name>A0A1T5LTK6_9BACT</name>
<dbReference type="RefSeq" id="WP_079688417.1">
    <property type="nucleotide sequence ID" value="NZ_FUZU01000002.1"/>
</dbReference>
<dbReference type="InterPro" id="IPR005215">
    <property type="entry name" value="Trig_fac"/>
</dbReference>
<dbReference type="InterPro" id="IPR037041">
    <property type="entry name" value="Trigger_fac_C_sf"/>
</dbReference>
<accession>A0A1T5LTK6</accession>
<dbReference type="STRING" id="688867.SAMN05660236_3906"/>
<reference evidence="2 3" key="1">
    <citation type="submission" date="2017-02" db="EMBL/GenBank/DDBJ databases">
        <authorList>
            <person name="Peterson S.W."/>
        </authorList>
    </citation>
    <scope>NUCLEOTIDE SEQUENCE [LARGE SCALE GENOMIC DNA]</scope>
    <source>
        <strain evidence="2 3">DSM 25262</strain>
    </source>
</reference>
<dbReference type="InterPro" id="IPR027304">
    <property type="entry name" value="Trigger_fact/SurA_dom_sf"/>
</dbReference>
<dbReference type="InterPro" id="IPR008881">
    <property type="entry name" value="Trigger_fac_ribosome-bd_bac"/>
</dbReference>
<dbReference type="InterPro" id="IPR036611">
    <property type="entry name" value="Trigger_fac_ribosome-bd_sf"/>
</dbReference>
<organism evidence="2 3">
    <name type="scientific">Ohtaekwangia koreensis</name>
    <dbReference type="NCBI Taxonomy" id="688867"/>
    <lineage>
        <taxon>Bacteria</taxon>
        <taxon>Pseudomonadati</taxon>
        <taxon>Bacteroidota</taxon>
        <taxon>Cytophagia</taxon>
        <taxon>Cytophagales</taxon>
        <taxon>Fulvivirgaceae</taxon>
        <taxon>Ohtaekwangia</taxon>
    </lineage>
</organism>
<dbReference type="GO" id="GO:0043335">
    <property type="term" value="P:protein unfolding"/>
    <property type="evidence" value="ECO:0007669"/>
    <property type="project" value="TreeGrafter"/>
</dbReference>
<dbReference type="GO" id="GO:0003755">
    <property type="term" value="F:peptidyl-prolyl cis-trans isomerase activity"/>
    <property type="evidence" value="ECO:0007669"/>
    <property type="project" value="TreeGrafter"/>
</dbReference>
<dbReference type="SUPFAM" id="SSF109998">
    <property type="entry name" value="Triger factor/SurA peptide-binding domain-like"/>
    <property type="match status" value="1"/>
</dbReference>
<dbReference type="OrthoDB" id="9767721at2"/>
<dbReference type="EMBL" id="FUZU01000002">
    <property type="protein sequence ID" value="SKC79306.1"/>
    <property type="molecule type" value="Genomic_DNA"/>
</dbReference>
<keyword evidence="3" id="KW-1185">Reference proteome</keyword>
<gene>
    <name evidence="2" type="ORF">SAMN05660236_3906</name>
</gene>
<proteinExistence type="predicted"/>
<evidence type="ECO:0000313" key="2">
    <source>
        <dbReference type="EMBL" id="SKC79306.1"/>
    </source>
</evidence>
<dbReference type="Proteomes" id="UP000190961">
    <property type="component" value="Unassembled WGS sequence"/>
</dbReference>
<dbReference type="AlphaFoldDB" id="A0A1T5LTK6"/>
<evidence type="ECO:0000259" key="1">
    <source>
        <dbReference type="Pfam" id="PF05697"/>
    </source>
</evidence>
<protein>
    <submittedName>
        <fullName evidence="2">Trigger factor</fullName>
    </submittedName>
</protein>
<dbReference type="GO" id="GO:0051083">
    <property type="term" value="P:'de novo' cotranslational protein folding"/>
    <property type="evidence" value="ECO:0007669"/>
    <property type="project" value="TreeGrafter"/>
</dbReference>
<dbReference type="GO" id="GO:0043022">
    <property type="term" value="F:ribosome binding"/>
    <property type="evidence" value="ECO:0007669"/>
    <property type="project" value="TreeGrafter"/>
</dbReference>
<dbReference type="Pfam" id="PF05697">
    <property type="entry name" value="Trigger_N"/>
    <property type="match status" value="1"/>
</dbReference>
<evidence type="ECO:0000313" key="3">
    <source>
        <dbReference type="Proteomes" id="UP000190961"/>
    </source>
</evidence>
<dbReference type="SUPFAM" id="SSF102735">
    <property type="entry name" value="Trigger factor ribosome-binding domain"/>
    <property type="match status" value="1"/>
</dbReference>
<dbReference type="PANTHER" id="PTHR30560:SF3">
    <property type="entry name" value="TRIGGER FACTOR-LIKE PROTEIN TIG, CHLOROPLASTIC"/>
    <property type="match status" value="1"/>
</dbReference>
<feature type="domain" description="Trigger factor ribosome-binding bacterial" evidence="1">
    <location>
        <begin position="1"/>
        <end position="148"/>
    </location>
</feature>
<dbReference type="GO" id="GO:0015031">
    <property type="term" value="P:protein transport"/>
    <property type="evidence" value="ECO:0007669"/>
    <property type="project" value="InterPro"/>
</dbReference>
<dbReference type="PANTHER" id="PTHR30560">
    <property type="entry name" value="TRIGGER FACTOR CHAPERONE AND PEPTIDYL-PROLYL CIS/TRANS ISOMERASE"/>
    <property type="match status" value="1"/>
</dbReference>